<dbReference type="NCBIfam" id="NF002528">
    <property type="entry name" value="PRK01966.1-4"/>
    <property type="match status" value="1"/>
</dbReference>
<dbReference type="PIRSF" id="PIRSF039102">
    <property type="entry name" value="Ddl/VanB"/>
    <property type="match status" value="1"/>
</dbReference>
<dbReference type="Gene3D" id="3.40.50.20">
    <property type="match status" value="1"/>
</dbReference>
<keyword evidence="4 13" id="KW-0436">Ligase</keyword>
<dbReference type="SUPFAM" id="SSF56059">
    <property type="entry name" value="Glutathione synthetase ATP-binding domain-like"/>
    <property type="match status" value="1"/>
</dbReference>
<dbReference type="InterPro" id="IPR016185">
    <property type="entry name" value="PreATP-grasp_dom_sf"/>
</dbReference>
<dbReference type="InterPro" id="IPR011095">
    <property type="entry name" value="Dala_Dala_lig_C"/>
</dbReference>
<dbReference type="PANTHER" id="PTHR23132:SF25">
    <property type="entry name" value="D-ALANINE--D-ALANINE LIGASE A"/>
    <property type="match status" value="1"/>
</dbReference>
<evidence type="ECO:0000256" key="5">
    <source>
        <dbReference type="ARBA" id="ARBA00022723"/>
    </source>
</evidence>
<dbReference type="InterPro" id="IPR011761">
    <property type="entry name" value="ATP-grasp"/>
</dbReference>
<evidence type="ECO:0000313" key="17">
    <source>
        <dbReference type="Proteomes" id="UP001303001"/>
    </source>
</evidence>
<accession>A0ABZ0A0U2</accession>
<comment type="catalytic activity">
    <reaction evidence="13">
        <text>2 D-alanine + ATP = D-alanyl-D-alanine + ADP + phosphate + H(+)</text>
        <dbReference type="Rhea" id="RHEA:11224"/>
        <dbReference type="ChEBI" id="CHEBI:15378"/>
        <dbReference type="ChEBI" id="CHEBI:30616"/>
        <dbReference type="ChEBI" id="CHEBI:43474"/>
        <dbReference type="ChEBI" id="CHEBI:57416"/>
        <dbReference type="ChEBI" id="CHEBI:57822"/>
        <dbReference type="ChEBI" id="CHEBI:456216"/>
        <dbReference type="EC" id="6.3.2.4"/>
    </reaction>
</comment>
<evidence type="ECO:0000256" key="12">
    <source>
        <dbReference type="ARBA" id="ARBA00023316"/>
    </source>
</evidence>
<dbReference type="PROSITE" id="PS00843">
    <property type="entry name" value="DALA_DALA_LIGASE_1"/>
    <property type="match status" value="1"/>
</dbReference>
<dbReference type="Gene3D" id="3.30.470.20">
    <property type="entry name" value="ATP-grasp fold, B domain"/>
    <property type="match status" value="1"/>
</dbReference>
<comment type="function">
    <text evidence="13">Cell wall formation.</text>
</comment>
<dbReference type="SUPFAM" id="SSF52440">
    <property type="entry name" value="PreATP-grasp domain"/>
    <property type="match status" value="1"/>
</dbReference>
<comment type="pathway">
    <text evidence="13">Cell wall biogenesis; peptidoglycan biosynthesis.</text>
</comment>
<evidence type="ECO:0000256" key="10">
    <source>
        <dbReference type="ARBA" id="ARBA00022984"/>
    </source>
</evidence>
<dbReference type="EC" id="6.3.2.4" evidence="13"/>
<organism evidence="16 17">
    <name type="scientific">Micromonospora halotolerans</name>
    <dbReference type="NCBI Taxonomy" id="709879"/>
    <lineage>
        <taxon>Bacteria</taxon>
        <taxon>Bacillati</taxon>
        <taxon>Actinomycetota</taxon>
        <taxon>Actinomycetes</taxon>
        <taxon>Micromonosporales</taxon>
        <taxon>Micromonosporaceae</taxon>
        <taxon>Micromonospora</taxon>
    </lineage>
</organism>
<evidence type="ECO:0000259" key="15">
    <source>
        <dbReference type="PROSITE" id="PS50975"/>
    </source>
</evidence>
<comment type="cofactor">
    <cofactor evidence="1">
        <name>Mn(2+)</name>
        <dbReference type="ChEBI" id="CHEBI:29035"/>
    </cofactor>
</comment>
<dbReference type="Proteomes" id="UP001303001">
    <property type="component" value="Chromosome"/>
</dbReference>
<evidence type="ECO:0000256" key="9">
    <source>
        <dbReference type="ARBA" id="ARBA00022960"/>
    </source>
</evidence>
<dbReference type="HAMAP" id="MF_00047">
    <property type="entry name" value="Dala_Dala_lig"/>
    <property type="match status" value="1"/>
</dbReference>
<proteinExistence type="inferred from homology"/>
<keyword evidence="13" id="KW-0963">Cytoplasm</keyword>
<sequence>MSAAIRIGVLFGGPSAEHEVSCASALGVTRALVERGHHVVALGITRAGGLRLVPEPVLAERCASVGTGLAIDDRLPVTGPAVELRAGTRAGTVAVTAADAPGTVHAELDVVFPVLHGPYGEDGVVQGLLESLGVPYVGCGILASAVGMDKVAMKRALRAEGVPTTPHVWFDAPTWRAAEDPEKLVVGLRRPLFVKPARMGSSIGISRVAEGDDLTAAVEEALRHDHVVLVEQGVTGRELECGVLGGWHPEASAVGEVRVEGGWFDYRQKYFGDADPMTVPAPLPDEVTERIRELSVRAFTAIGGWGLARVDFLYDETTGELFVNELNTLPGFTAHSMYPKVWAESGVDYPEVVDRLVALAFTRHEARPAGVHPGGGAA</sequence>
<dbReference type="InterPro" id="IPR013815">
    <property type="entry name" value="ATP_grasp_subdomain_1"/>
</dbReference>
<evidence type="ECO:0000256" key="6">
    <source>
        <dbReference type="ARBA" id="ARBA00022741"/>
    </source>
</evidence>
<comment type="cofactor">
    <cofactor evidence="2">
        <name>Mg(2+)</name>
        <dbReference type="ChEBI" id="CHEBI:18420"/>
    </cofactor>
</comment>
<dbReference type="Pfam" id="PF01820">
    <property type="entry name" value="Dala_Dala_lig_N"/>
    <property type="match status" value="1"/>
</dbReference>
<name>A0ABZ0A0U2_9ACTN</name>
<dbReference type="Pfam" id="PF07478">
    <property type="entry name" value="Dala_Dala_lig_C"/>
    <property type="match status" value="1"/>
</dbReference>
<dbReference type="GO" id="GO:0016874">
    <property type="term" value="F:ligase activity"/>
    <property type="evidence" value="ECO:0007669"/>
    <property type="project" value="UniProtKB-KW"/>
</dbReference>
<feature type="domain" description="ATP-grasp" evidence="15">
    <location>
        <begin position="154"/>
        <end position="358"/>
    </location>
</feature>
<evidence type="ECO:0000256" key="14">
    <source>
        <dbReference type="PROSITE-ProRule" id="PRU00409"/>
    </source>
</evidence>
<keyword evidence="6 14" id="KW-0547">Nucleotide-binding</keyword>
<dbReference type="Gene3D" id="3.30.1490.20">
    <property type="entry name" value="ATP-grasp fold, A domain"/>
    <property type="match status" value="1"/>
</dbReference>
<dbReference type="NCBIfam" id="NF002378">
    <property type="entry name" value="PRK01372.1"/>
    <property type="match status" value="1"/>
</dbReference>
<evidence type="ECO:0000256" key="11">
    <source>
        <dbReference type="ARBA" id="ARBA00023211"/>
    </source>
</evidence>
<evidence type="ECO:0000256" key="2">
    <source>
        <dbReference type="ARBA" id="ARBA00001946"/>
    </source>
</evidence>
<dbReference type="InterPro" id="IPR005905">
    <property type="entry name" value="D_ala_D_ala"/>
</dbReference>
<evidence type="ECO:0000256" key="1">
    <source>
        <dbReference type="ARBA" id="ARBA00001936"/>
    </source>
</evidence>
<keyword evidence="5" id="KW-0479">Metal-binding</keyword>
<comment type="similarity">
    <text evidence="3 13">Belongs to the D-alanine--D-alanine ligase family.</text>
</comment>
<dbReference type="InterPro" id="IPR011127">
    <property type="entry name" value="Dala_Dala_lig_N"/>
</dbReference>
<keyword evidence="8" id="KW-0460">Magnesium</keyword>
<evidence type="ECO:0000256" key="3">
    <source>
        <dbReference type="ARBA" id="ARBA00010871"/>
    </source>
</evidence>
<keyword evidence="17" id="KW-1185">Reference proteome</keyword>
<keyword evidence="12 13" id="KW-0961">Cell wall biogenesis/degradation</keyword>
<keyword evidence="11" id="KW-0464">Manganese</keyword>
<dbReference type="RefSeq" id="WP_313722966.1">
    <property type="nucleotide sequence ID" value="NZ_CP134876.1"/>
</dbReference>
<evidence type="ECO:0000256" key="13">
    <source>
        <dbReference type="HAMAP-Rule" id="MF_00047"/>
    </source>
</evidence>
<reference evidence="16 17" key="1">
    <citation type="submission" date="2023-09" db="EMBL/GenBank/DDBJ databases">
        <title>Micromonospora halotolerans DSM 45598 genome sequence.</title>
        <authorList>
            <person name="Mo P."/>
        </authorList>
    </citation>
    <scope>NUCLEOTIDE SEQUENCE [LARGE SCALE GENOMIC DNA]</scope>
    <source>
        <strain evidence="16 17">DSM 45598</strain>
    </source>
</reference>
<evidence type="ECO:0000256" key="4">
    <source>
        <dbReference type="ARBA" id="ARBA00022598"/>
    </source>
</evidence>
<dbReference type="NCBIfam" id="TIGR01205">
    <property type="entry name" value="D_ala_D_alaTIGR"/>
    <property type="match status" value="1"/>
</dbReference>
<evidence type="ECO:0000313" key="16">
    <source>
        <dbReference type="EMBL" id="WNM41039.1"/>
    </source>
</evidence>
<dbReference type="PANTHER" id="PTHR23132">
    <property type="entry name" value="D-ALANINE--D-ALANINE LIGASE"/>
    <property type="match status" value="1"/>
</dbReference>
<dbReference type="InterPro" id="IPR000291">
    <property type="entry name" value="D-Ala_lig_Van_CS"/>
</dbReference>
<keyword evidence="10 13" id="KW-0573">Peptidoglycan synthesis</keyword>
<evidence type="ECO:0000256" key="7">
    <source>
        <dbReference type="ARBA" id="ARBA00022840"/>
    </source>
</evidence>
<dbReference type="EMBL" id="CP134876">
    <property type="protein sequence ID" value="WNM41039.1"/>
    <property type="molecule type" value="Genomic_DNA"/>
</dbReference>
<gene>
    <name evidence="13" type="primary">ddl</name>
    <name evidence="16" type="ORF">RMN56_06730</name>
</gene>
<dbReference type="PROSITE" id="PS50975">
    <property type="entry name" value="ATP_GRASP"/>
    <property type="match status" value="1"/>
</dbReference>
<protein>
    <recommendedName>
        <fullName evidence="13">D-alanine--D-alanine ligase</fullName>
        <ecNumber evidence="13">6.3.2.4</ecNumber>
    </recommendedName>
    <alternativeName>
        <fullName evidence="13">D-Ala-D-Ala ligase</fullName>
    </alternativeName>
    <alternativeName>
        <fullName evidence="13">D-alanylalanine synthetase</fullName>
    </alternativeName>
</protein>
<evidence type="ECO:0000256" key="8">
    <source>
        <dbReference type="ARBA" id="ARBA00022842"/>
    </source>
</evidence>
<dbReference type="PROSITE" id="PS00844">
    <property type="entry name" value="DALA_DALA_LIGASE_2"/>
    <property type="match status" value="1"/>
</dbReference>
<keyword evidence="7 14" id="KW-0067">ATP-binding</keyword>
<keyword evidence="9 13" id="KW-0133">Cell shape</keyword>
<comment type="subcellular location">
    <subcellularLocation>
        <location evidence="13">Cytoplasm</location>
    </subcellularLocation>
</comment>